<feature type="transmembrane region" description="Helical" evidence="1">
    <location>
        <begin position="71"/>
        <end position="93"/>
    </location>
</feature>
<accession>A0ABS2U811</accession>
<protein>
    <recommendedName>
        <fullName evidence="4">GtrA-like protein domain-containing protein</fullName>
    </recommendedName>
</protein>
<feature type="transmembrane region" description="Helical" evidence="1">
    <location>
        <begin position="35"/>
        <end position="59"/>
    </location>
</feature>
<organism evidence="2 3">
    <name type="scientific">Leptospira ainlahdjerensis</name>
    <dbReference type="NCBI Taxonomy" id="2810033"/>
    <lineage>
        <taxon>Bacteria</taxon>
        <taxon>Pseudomonadati</taxon>
        <taxon>Spirochaetota</taxon>
        <taxon>Spirochaetia</taxon>
        <taxon>Leptospirales</taxon>
        <taxon>Leptospiraceae</taxon>
        <taxon>Leptospira</taxon>
    </lineage>
</organism>
<name>A0ABS2U811_9LEPT</name>
<evidence type="ECO:0008006" key="4">
    <source>
        <dbReference type="Google" id="ProtNLM"/>
    </source>
</evidence>
<evidence type="ECO:0000313" key="2">
    <source>
        <dbReference type="EMBL" id="MBM9576501.1"/>
    </source>
</evidence>
<comment type="caution">
    <text evidence="2">The sequence shown here is derived from an EMBL/GenBank/DDBJ whole genome shotgun (WGS) entry which is preliminary data.</text>
</comment>
<feature type="transmembrane region" description="Helical" evidence="1">
    <location>
        <begin position="99"/>
        <end position="118"/>
    </location>
</feature>
<reference evidence="2 3" key="1">
    <citation type="submission" date="2021-02" db="EMBL/GenBank/DDBJ databases">
        <title>Leptospira ainlahdjerensis sp. nov., Leptospira ainazelensis sp. nov., Leptospira abararensis sp. nov. and Leptospira chreensis sp. nov., four new species isolated from water sources in Algeria.</title>
        <authorList>
            <person name="Amara Korba A."/>
            <person name="Kainiu M."/>
            <person name="Vincent A.T."/>
            <person name="Mariet J.-F."/>
            <person name="Veyrier F.J."/>
            <person name="Goarant C."/>
            <person name="Picardeau M."/>
        </authorList>
    </citation>
    <scope>NUCLEOTIDE SEQUENCE [LARGE SCALE GENOMIC DNA]</scope>
    <source>
        <strain evidence="2 3">201903070</strain>
    </source>
</reference>
<dbReference type="RefSeq" id="WP_205278678.1">
    <property type="nucleotide sequence ID" value="NZ_JAFFPU010000022.1"/>
</dbReference>
<keyword evidence="1" id="KW-1133">Transmembrane helix</keyword>
<evidence type="ECO:0000256" key="1">
    <source>
        <dbReference type="SAM" id="Phobius"/>
    </source>
</evidence>
<keyword evidence="1" id="KW-0472">Membrane</keyword>
<keyword evidence="1" id="KW-0812">Transmembrane</keyword>
<evidence type="ECO:0000313" key="3">
    <source>
        <dbReference type="Proteomes" id="UP000724686"/>
    </source>
</evidence>
<dbReference type="EMBL" id="JAFFPU010000022">
    <property type="protein sequence ID" value="MBM9576501.1"/>
    <property type="molecule type" value="Genomic_DNA"/>
</dbReference>
<sequence length="130" mass="14719">MKTQKKIALADSVSAFIAGAFTLIFSSFLCEWYRWPLHLILFIGMVNMLYGFYSGFISFRFITGNLVAKEIIILLIIANSLWGGYCLTQIFYLQSSSSILGLLHLGFEAIYVLGLAYWEAKILLPNSKEE</sequence>
<keyword evidence="3" id="KW-1185">Reference proteome</keyword>
<proteinExistence type="predicted"/>
<feature type="transmembrane region" description="Helical" evidence="1">
    <location>
        <begin position="7"/>
        <end position="29"/>
    </location>
</feature>
<gene>
    <name evidence="2" type="ORF">JWG45_04965</name>
</gene>
<dbReference type="Proteomes" id="UP000724686">
    <property type="component" value="Unassembled WGS sequence"/>
</dbReference>